<dbReference type="PANTHER" id="PTHR23514">
    <property type="entry name" value="BYPASS OF STOP CODON PROTEIN 6"/>
    <property type="match status" value="1"/>
</dbReference>
<dbReference type="PROSITE" id="PS50850">
    <property type="entry name" value="MFS"/>
    <property type="match status" value="1"/>
</dbReference>
<feature type="transmembrane region" description="Helical" evidence="6">
    <location>
        <begin position="245"/>
        <end position="266"/>
    </location>
</feature>
<evidence type="ECO:0000256" key="2">
    <source>
        <dbReference type="ARBA" id="ARBA00022692"/>
    </source>
</evidence>
<evidence type="ECO:0000256" key="1">
    <source>
        <dbReference type="ARBA" id="ARBA00004651"/>
    </source>
</evidence>
<gene>
    <name evidence="8" type="ORF">EV386_3055</name>
</gene>
<dbReference type="Proteomes" id="UP000293852">
    <property type="component" value="Unassembled WGS sequence"/>
</dbReference>
<sequence>MPLLSPPPNASLQRVRWSLIAMFGVFGVIQTSWLGRLPSVREDLTVTAGQLGAVLVVGAIGSLVGVATIGALIVRFGSATMLRIGMLGAFAGFVVSGVATMVGSVELFTLGVLLNGIVGPATFVPVNLEAARLEKPLGRAVLPHVHAAFSVGALIGSAIAAATSVIGLHVSWHIIAVAVLVTIARAVLIAPGTALQDEPRRPQRDATPRAADGPGRPLLARLTASARARGRSSGALRAWTEPRTLLIGLVLLAATMSEGAAANWLNLAVVDGFATREAVGAAAYATFVVSMLTVRLLGPALIDRFGRVAVLRVSGVSALLGLLVFGLGPSLPFAWAGIVLWGVGAAMAYPVGTAAAADDPTKAAARVSVVSSFGSIAALSAPPVLGLLADSWGVRHALLVITLAMVVSLAAAGQVRPEVPGAEANRRPGRVADREPAVAGSV</sequence>
<evidence type="ECO:0000256" key="5">
    <source>
        <dbReference type="SAM" id="MobiDB-lite"/>
    </source>
</evidence>
<evidence type="ECO:0000259" key="7">
    <source>
        <dbReference type="PROSITE" id="PS50850"/>
    </source>
</evidence>
<dbReference type="InterPro" id="IPR020846">
    <property type="entry name" value="MFS_dom"/>
</dbReference>
<reference evidence="8 9" key="1">
    <citation type="submission" date="2019-02" db="EMBL/GenBank/DDBJ databases">
        <title>Sequencing the genomes of 1000 actinobacteria strains.</title>
        <authorList>
            <person name="Klenk H.-P."/>
        </authorList>
    </citation>
    <scope>NUCLEOTIDE SEQUENCE [LARGE SCALE GENOMIC DNA]</scope>
    <source>
        <strain evidence="8 9">DSM 16932</strain>
    </source>
</reference>
<evidence type="ECO:0000256" key="3">
    <source>
        <dbReference type="ARBA" id="ARBA00022989"/>
    </source>
</evidence>
<dbReference type="InterPro" id="IPR036259">
    <property type="entry name" value="MFS_trans_sf"/>
</dbReference>
<keyword evidence="4 6" id="KW-0472">Membrane</keyword>
<comment type="subcellular location">
    <subcellularLocation>
        <location evidence="1">Cell membrane</location>
        <topology evidence="1">Multi-pass membrane protein</topology>
    </subcellularLocation>
</comment>
<dbReference type="InterPro" id="IPR051788">
    <property type="entry name" value="MFS_Transporter"/>
</dbReference>
<feature type="transmembrane region" description="Helical" evidence="6">
    <location>
        <begin position="15"/>
        <end position="33"/>
    </location>
</feature>
<dbReference type="InterPro" id="IPR011701">
    <property type="entry name" value="MFS"/>
</dbReference>
<feature type="transmembrane region" description="Helical" evidence="6">
    <location>
        <begin position="53"/>
        <end position="74"/>
    </location>
</feature>
<feature type="transmembrane region" description="Helical" evidence="6">
    <location>
        <begin position="363"/>
        <end position="381"/>
    </location>
</feature>
<dbReference type="Gene3D" id="1.20.1250.20">
    <property type="entry name" value="MFS general substrate transporter like domains"/>
    <property type="match status" value="2"/>
</dbReference>
<feature type="transmembrane region" description="Helical" evidence="6">
    <location>
        <begin position="393"/>
        <end position="412"/>
    </location>
</feature>
<evidence type="ECO:0000313" key="8">
    <source>
        <dbReference type="EMBL" id="RZS62708.1"/>
    </source>
</evidence>
<evidence type="ECO:0000313" key="9">
    <source>
        <dbReference type="Proteomes" id="UP000293852"/>
    </source>
</evidence>
<dbReference type="EMBL" id="SGWX01000001">
    <property type="protein sequence ID" value="RZS62708.1"/>
    <property type="molecule type" value="Genomic_DNA"/>
</dbReference>
<feature type="compositionally biased region" description="Basic and acidic residues" evidence="5">
    <location>
        <begin position="197"/>
        <end position="207"/>
    </location>
</feature>
<feature type="region of interest" description="Disordered" evidence="5">
    <location>
        <begin position="197"/>
        <end position="216"/>
    </location>
</feature>
<feature type="transmembrane region" description="Helical" evidence="6">
    <location>
        <begin position="333"/>
        <end position="351"/>
    </location>
</feature>
<evidence type="ECO:0000256" key="6">
    <source>
        <dbReference type="SAM" id="Phobius"/>
    </source>
</evidence>
<dbReference type="RefSeq" id="WP_130416173.1">
    <property type="nucleotide sequence ID" value="NZ_SGWX01000001.1"/>
</dbReference>
<dbReference type="SUPFAM" id="SSF103473">
    <property type="entry name" value="MFS general substrate transporter"/>
    <property type="match status" value="1"/>
</dbReference>
<feature type="transmembrane region" description="Helical" evidence="6">
    <location>
        <begin position="140"/>
        <end position="166"/>
    </location>
</feature>
<name>A0A4Q7M7Q7_9MICO</name>
<feature type="transmembrane region" description="Helical" evidence="6">
    <location>
        <begin position="309"/>
        <end position="327"/>
    </location>
</feature>
<feature type="transmembrane region" description="Helical" evidence="6">
    <location>
        <begin position="108"/>
        <end position="128"/>
    </location>
</feature>
<comment type="caution">
    <text evidence="8">The sequence shown here is derived from an EMBL/GenBank/DDBJ whole genome shotgun (WGS) entry which is preliminary data.</text>
</comment>
<feature type="transmembrane region" description="Helical" evidence="6">
    <location>
        <begin position="81"/>
        <end position="102"/>
    </location>
</feature>
<dbReference type="PANTHER" id="PTHR23514:SF13">
    <property type="entry name" value="INNER MEMBRANE PROTEIN YBJJ"/>
    <property type="match status" value="1"/>
</dbReference>
<dbReference type="Pfam" id="PF07690">
    <property type="entry name" value="MFS_1"/>
    <property type="match status" value="1"/>
</dbReference>
<keyword evidence="9" id="KW-1185">Reference proteome</keyword>
<feature type="region of interest" description="Disordered" evidence="5">
    <location>
        <begin position="420"/>
        <end position="442"/>
    </location>
</feature>
<keyword evidence="2 6" id="KW-0812">Transmembrane</keyword>
<dbReference type="GO" id="GO:0005886">
    <property type="term" value="C:plasma membrane"/>
    <property type="evidence" value="ECO:0007669"/>
    <property type="project" value="UniProtKB-SubCell"/>
</dbReference>
<dbReference type="OrthoDB" id="9809599at2"/>
<protein>
    <submittedName>
        <fullName evidence="8">Fucose permease</fullName>
    </submittedName>
</protein>
<feature type="compositionally biased region" description="Basic and acidic residues" evidence="5">
    <location>
        <begin position="424"/>
        <end position="436"/>
    </location>
</feature>
<feature type="domain" description="Major facilitator superfamily (MFS) profile" evidence="7">
    <location>
        <begin position="1"/>
        <end position="420"/>
    </location>
</feature>
<keyword evidence="3 6" id="KW-1133">Transmembrane helix</keyword>
<feature type="transmembrane region" description="Helical" evidence="6">
    <location>
        <begin position="172"/>
        <end position="195"/>
    </location>
</feature>
<dbReference type="GO" id="GO:0022857">
    <property type="term" value="F:transmembrane transporter activity"/>
    <property type="evidence" value="ECO:0007669"/>
    <property type="project" value="InterPro"/>
</dbReference>
<dbReference type="AlphaFoldDB" id="A0A4Q7M7Q7"/>
<feature type="transmembrane region" description="Helical" evidence="6">
    <location>
        <begin position="278"/>
        <end position="297"/>
    </location>
</feature>
<proteinExistence type="predicted"/>
<accession>A0A4Q7M7Q7</accession>
<evidence type="ECO:0000256" key="4">
    <source>
        <dbReference type="ARBA" id="ARBA00023136"/>
    </source>
</evidence>
<organism evidence="8 9">
    <name type="scientific">Xylanimonas ulmi</name>
    <dbReference type="NCBI Taxonomy" id="228973"/>
    <lineage>
        <taxon>Bacteria</taxon>
        <taxon>Bacillati</taxon>
        <taxon>Actinomycetota</taxon>
        <taxon>Actinomycetes</taxon>
        <taxon>Micrococcales</taxon>
        <taxon>Promicromonosporaceae</taxon>
        <taxon>Xylanimonas</taxon>
    </lineage>
</organism>